<keyword evidence="1" id="KW-0472">Membrane</keyword>
<feature type="transmembrane region" description="Helical" evidence="1">
    <location>
        <begin position="134"/>
        <end position="158"/>
    </location>
</feature>
<comment type="caution">
    <text evidence="2">The sequence shown here is derived from an EMBL/GenBank/DDBJ whole genome shotgun (WGS) entry which is preliminary data.</text>
</comment>
<dbReference type="OrthoDB" id="2548432at2759"/>
<feature type="transmembrane region" description="Helical" evidence="1">
    <location>
        <begin position="98"/>
        <end position="122"/>
    </location>
</feature>
<feature type="transmembrane region" description="Helical" evidence="1">
    <location>
        <begin position="231"/>
        <end position="255"/>
    </location>
</feature>
<sequence length="383" mass="41984">MSTNNSLPSISILPPPGTTWIAAIGPAVNFLMIGATLGAAEIVMLCALLFFSTPSLRRSFIFLLNLFAILLGIAGTVVNCYEEIHSLMSPTSPVHPSVILTMGILTGIGPTYLDCMLLVRLHAVYSGRRVARRALFVILGIPITLNVGRAVNSIVYLVNFWNNMQKLVKGPSGLDGGYVIVSSQLPSVKIEWFAQIFADCYSSVLFLYPLYKSNALYKAGTSFSRKIVTLFWISVTNFVFPVILSITQLVVYMVIPTRFDIVLYIQEVNYHITIIAVVFATVWVFEGRWAQQHGIAISNASEESSSVSSIHFIDPGLKINGRFNVDGTRVVRPERISVATSNQNFTADTMDGTSIGGSMSTSAFALEGLTEYREVKEEQKSLA</sequence>
<reference evidence="2 3" key="1">
    <citation type="submission" date="2018-11" db="EMBL/GenBank/DDBJ databases">
        <title>Genome assembly of Steccherinum ochraceum LE-BIN_3174, the white-rot fungus of the Steccherinaceae family (The Residual Polyporoid clade, Polyporales, Basidiomycota).</title>
        <authorList>
            <person name="Fedorova T.V."/>
            <person name="Glazunova O.A."/>
            <person name="Landesman E.O."/>
            <person name="Moiseenko K.V."/>
            <person name="Psurtseva N.V."/>
            <person name="Savinova O.S."/>
            <person name="Shakhova N.V."/>
            <person name="Tyazhelova T.V."/>
            <person name="Vasina D.V."/>
        </authorList>
    </citation>
    <scope>NUCLEOTIDE SEQUENCE [LARGE SCALE GENOMIC DNA]</scope>
    <source>
        <strain evidence="2 3">LE-BIN_3174</strain>
    </source>
</reference>
<keyword evidence="1" id="KW-0812">Transmembrane</keyword>
<name>A0A4R0REB7_9APHY</name>
<keyword evidence="1" id="KW-1133">Transmembrane helix</keyword>
<feature type="transmembrane region" description="Helical" evidence="1">
    <location>
        <begin position="261"/>
        <end position="285"/>
    </location>
</feature>
<dbReference type="AlphaFoldDB" id="A0A4R0REB7"/>
<feature type="transmembrane region" description="Helical" evidence="1">
    <location>
        <begin position="20"/>
        <end position="51"/>
    </location>
</feature>
<evidence type="ECO:0000313" key="3">
    <source>
        <dbReference type="Proteomes" id="UP000292702"/>
    </source>
</evidence>
<proteinExistence type="predicted"/>
<dbReference type="EMBL" id="RWJN01000180">
    <property type="protein sequence ID" value="TCD65456.1"/>
    <property type="molecule type" value="Genomic_DNA"/>
</dbReference>
<feature type="transmembrane region" description="Helical" evidence="1">
    <location>
        <begin position="60"/>
        <end position="78"/>
    </location>
</feature>
<dbReference type="Proteomes" id="UP000292702">
    <property type="component" value="Unassembled WGS sequence"/>
</dbReference>
<gene>
    <name evidence="2" type="ORF">EIP91_002670</name>
</gene>
<evidence type="ECO:0000313" key="2">
    <source>
        <dbReference type="EMBL" id="TCD65456.1"/>
    </source>
</evidence>
<protein>
    <recommendedName>
        <fullName evidence="4">G-protein coupled receptors family 1 profile domain-containing protein</fullName>
    </recommendedName>
</protein>
<feature type="transmembrane region" description="Helical" evidence="1">
    <location>
        <begin position="192"/>
        <end position="211"/>
    </location>
</feature>
<accession>A0A4R0REB7</accession>
<organism evidence="2 3">
    <name type="scientific">Steccherinum ochraceum</name>
    <dbReference type="NCBI Taxonomy" id="92696"/>
    <lineage>
        <taxon>Eukaryota</taxon>
        <taxon>Fungi</taxon>
        <taxon>Dikarya</taxon>
        <taxon>Basidiomycota</taxon>
        <taxon>Agaricomycotina</taxon>
        <taxon>Agaricomycetes</taxon>
        <taxon>Polyporales</taxon>
        <taxon>Steccherinaceae</taxon>
        <taxon>Steccherinum</taxon>
    </lineage>
</organism>
<evidence type="ECO:0000256" key="1">
    <source>
        <dbReference type="SAM" id="Phobius"/>
    </source>
</evidence>
<keyword evidence="3" id="KW-1185">Reference proteome</keyword>
<evidence type="ECO:0008006" key="4">
    <source>
        <dbReference type="Google" id="ProtNLM"/>
    </source>
</evidence>